<evidence type="ECO:0000313" key="4">
    <source>
        <dbReference type="Proteomes" id="UP000237365"/>
    </source>
</evidence>
<sequence>MKGYAELEIVFQRNSLDEFQASFRQRFDESENITPFIPLALNIHDPTFYSRNPQRMGRLLSESLFMQPALRDAFTSARAFSDHQQSPLKIRLLIDSNASILHSLPWETLVDPTDTATHLLRSNQCVFSRYLAARTYRLPMLRPKQGIKALLAIANPQDLSETFPPINVPHEQELAENALRHVPLTTLTRRGSATLQAIIEGIEEGADILYLMCHGIVGQQGAVLWLEDETGNAASVTGEDFAARLGALERIPSLVVLCSCQSAGAGNPARDALVALGPLLAKEGVPAVLAMQGKLSMSAATQFIPEFFRQLAEHGEVDRATASARAKIMDSPDWWIPVVFTRLNNARIWYPPGFGVSDENKDPWALIVDNITSQDSTPILGPSMNEALFGSRRELAREWGEIYHYPLGGHDVAGLPQIAQYLAVMRQDKYPRQEFYKYVYERILEKYPDDVPDRLKGLDQMEIYTSLGELVSVVGQKIRARTPLDPLRILAGYKLPVYITTDPSDLLVDALKEQGATPTVRLLRWNIHAEICDANYVSRAPASPADEGTATHPIVFKLFGDLSTPKSLVLTEDHFFDYLTKVSSAQDAIPLYVRARLNSSALLFVGLQAESWEFRVLFRSLLLLEGHDLRKNIEHFSVQIDPNSILDPGSARRYIEKYLQTKAQWRLYWGDVTTFMAELNARTQEDS</sequence>
<dbReference type="RefSeq" id="WP_033644322.1">
    <property type="nucleotide sequence ID" value="NZ_CAMIRL010000002.1"/>
</dbReference>
<comment type="caution">
    <text evidence="3">The sequence shown here is derived from an EMBL/GenBank/DDBJ whole genome shotgun (WGS) entry which is preliminary data.</text>
</comment>
<evidence type="ECO:0000259" key="1">
    <source>
        <dbReference type="Pfam" id="PF12770"/>
    </source>
</evidence>
<dbReference type="EMBL" id="PQGI01000013">
    <property type="protein sequence ID" value="POP15693.1"/>
    <property type="molecule type" value="Genomic_DNA"/>
</dbReference>
<name>A0AAP6RNR1_SERMA</name>
<reference evidence="2 4" key="3">
    <citation type="submission" date="2024-07" db="EMBL/GenBank/DDBJ databases">
        <authorList>
            <person name="Raymann K."/>
        </authorList>
    </citation>
    <scope>NUCLEOTIDE SEQUENCE [LARGE SCALE GENOMIC DNA]</scope>
    <source>
        <strain evidence="2 4">KZ19</strain>
    </source>
</reference>
<evidence type="ECO:0000313" key="2">
    <source>
        <dbReference type="EMBL" id="MEX3186249.1"/>
    </source>
</evidence>
<accession>A0AAP6RNR1</accession>
<reference evidence="3" key="1">
    <citation type="submission" date="2018-01" db="EMBL/GenBank/DDBJ databases">
        <title>The opportunistic pathogen Serratia marcescens is an overlooked threat to honeybees.</title>
        <authorList>
            <person name="Raymann K."/>
            <person name="Shaffer Z."/>
            <person name="Coon K."/>
            <person name="Salisbury S."/>
            <person name="Moran N.A."/>
        </authorList>
    </citation>
    <scope>NUCLEOTIDE SEQUENCE [LARGE SCALE GENOMIC DNA]</scope>
    <source>
        <strain evidence="3">KZ19</strain>
    </source>
</reference>
<dbReference type="EMBL" id="PQGI02000001">
    <property type="protein sequence ID" value="MEX3186249.1"/>
    <property type="molecule type" value="Genomic_DNA"/>
</dbReference>
<dbReference type="InterPro" id="IPR024983">
    <property type="entry name" value="CHAT_dom"/>
</dbReference>
<protein>
    <submittedName>
        <fullName evidence="3">CHAT domain-containing protein</fullName>
    </submittedName>
</protein>
<dbReference type="GeneID" id="64307447"/>
<dbReference type="Pfam" id="PF12770">
    <property type="entry name" value="CHAT"/>
    <property type="match status" value="1"/>
</dbReference>
<evidence type="ECO:0000313" key="3">
    <source>
        <dbReference type="EMBL" id="POP15693.1"/>
    </source>
</evidence>
<dbReference type="AlphaFoldDB" id="A0AAP6RNR1"/>
<organism evidence="3">
    <name type="scientific">Serratia marcescens</name>
    <dbReference type="NCBI Taxonomy" id="615"/>
    <lineage>
        <taxon>Bacteria</taxon>
        <taxon>Pseudomonadati</taxon>
        <taxon>Pseudomonadota</taxon>
        <taxon>Gammaproteobacteria</taxon>
        <taxon>Enterobacterales</taxon>
        <taxon>Yersiniaceae</taxon>
        <taxon>Serratia</taxon>
    </lineage>
</organism>
<gene>
    <name evidence="2" type="ORF">C3R40_006425</name>
    <name evidence="3" type="ORF">C3R40_19525</name>
</gene>
<feature type="domain" description="CHAT" evidence="1">
    <location>
        <begin position="57"/>
        <end position="334"/>
    </location>
</feature>
<dbReference type="Pfam" id="PF13289">
    <property type="entry name" value="SIR2_2"/>
    <property type="match status" value="1"/>
</dbReference>
<reference evidence="2 4" key="2">
    <citation type="submission" date="2024-07" db="EMBL/GenBank/DDBJ databases">
        <title>Making a pathogen? Evaluating the impact of protist predation on the evolution of virulence in Serratia marcescens.</title>
        <authorList>
            <person name="Hopkins H."/>
            <person name="Lopezguerra C."/>
            <person name="Lau M.-J."/>
        </authorList>
    </citation>
    <scope>NUCLEOTIDE SEQUENCE [LARGE SCALE GENOMIC DNA]</scope>
    <source>
        <strain evidence="2 4">KZ19</strain>
    </source>
</reference>
<dbReference type="Proteomes" id="UP000237365">
    <property type="component" value="Unassembled WGS sequence"/>
</dbReference>
<proteinExistence type="predicted"/>